<evidence type="ECO:0000256" key="3">
    <source>
        <dbReference type="ARBA" id="ARBA00023163"/>
    </source>
</evidence>
<dbReference type="InterPro" id="IPR014710">
    <property type="entry name" value="RmlC-like_jellyroll"/>
</dbReference>
<dbReference type="STRING" id="123899.SAMEA3906487_02183"/>
<dbReference type="AlphaFoldDB" id="A0A157P0V1"/>
<dbReference type="InterPro" id="IPR036390">
    <property type="entry name" value="WH_DNA-bd_sf"/>
</dbReference>
<evidence type="ECO:0000256" key="1">
    <source>
        <dbReference type="ARBA" id="ARBA00023015"/>
    </source>
</evidence>
<dbReference type="PROSITE" id="PS50042">
    <property type="entry name" value="CNMP_BINDING_3"/>
    <property type="match status" value="1"/>
</dbReference>
<dbReference type="PANTHER" id="PTHR24567">
    <property type="entry name" value="CRP FAMILY TRANSCRIPTIONAL REGULATORY PROTEIN"/>
    <property type="match status" value="1"/>
</dbReference>
<feature type="domain" description="HTH crp-type" evidence="5">
    <location>
        <begin position="155"/>
        <end position="223"/>
    </location>
</feature>
<evidence type="ECO:0000259" key="5">
    <source>
        <dbReference type="PROSITE" id="PS51063"/>
    </source>
</evidence>
<dbReference type="Gene3D" id="2.60.120.10">
    <property type="entry name" value="Jelly Rolls"/>
    <property type="match status" value="1"/>
</dbReference>
<dbReference type="EMBL" id="LT546645">
    <property type="protein sequence ID" value="SAI70369.1"/>
    <property type="molecule type" value="Genomic_DNA"/>
</dbReference>
<evidence type="ECO:0000313" key="6">
    <source>
        <dbReference type="EMBL" id="SAI70369.1"/>
    </source>
</evidence>
<dbReference type="InterPro" id="IPR012318">
    <property type="entry name" value="HTH_CRP"/>
</dbReference>
<dbReference type="SMART" id="SM00100">
    <property type="entry name" value="cNMP"/>
    <property type="match status" value="1"/>
</dbReference>
<dbReference type="InterPro" id="IPR036388">
    <property type="entry name" value="WH-like_DNA-bd_sf"/>
</dbReference>
<dbReference type="GeneID" id="56590543"/>
<dbReference type="eggNOG" id="COG0664">
    <property type="taxonomic scope" value="Bacteria"/>
</dbReference>
<dbReference type="GO" id="GO:0003700">
    <property type="term" value="F:DNA-binding transcription factor activity"/>
    <property type="evidence" value="ECO:0007669"/>
    <property type="project" value="TreeGrafter"/>
</dbReference>
<dbReference type="Pfam" id="PF00027">
    <property type="entry name" value="cNMP_binding"/>
    <property type="match status" value="1"/>
</dbReference>
<proteinExistence type="predicted"/>
<sequence length="232" mass="25229">MTIVNSPDPRVAEALRGHAWFKDVCPPALTRLAAASRWLRFSVGDTLVSEGQPATACLLVCEGLLQGLRYTAEGDEKVFGQVGPGNWLSVLTLFEPQPRHLHSALAKEAGAGCLIDGTALRQLCLADAALACRILTHGASLIHHHTDQIDWLTSSGAEQRLAEYILRAGRPLAAQPVHLPLNHAQIAVKLGMRAETLSRIFAKWRREGYIAQGRGDLCVLRLEALRRLAAGR</sequence>
<dbReference type="SUPFAM" id="SSF46785">
    <property type="entry name" value="Winged helix' DNA-binding domain"/>
    <property type="match status" value="1"/>
</dbReference>
<gene>
    <name evidence="6" type="ORF">SAMEA3906487_02183</name>
</gene>
<dbReference type="InterPro" id="IPR050397">
    <property type="entry name" value="Env_Response_Regulators"/>
</dbReference>
<dbReference type="Gene3D" id="1.10.10.10">
    <property type="entry name" value="Winged helix-like DNA-binding domain superfamily/Winged helix DNA-binding domain"/>
    <property type="match status" value="1"/>
</dbReference>
<keyword evidence="3" id="KW-0804">Transcription</keyword>
<dbReference type="SMART" id="SM00419">
    <property type="entry name" value="HTH_CRP"/>
    <property type="match status" value="1"/>
</dbReference>
<evidence type="ECO:0000256" key="2">
    <source>
        <dbReference type="ARBA" id="ARBA00023125"/>
    </source>
</evidence>
<dbReference type="SUPFAM" id="SSF51206">
    <property type="entry name" value="cAMP-binding domain-like"/>
    <property type="match status" value="1"/>
</dbReference>
<dbReference type="InterPro" id="IPR018490">
    <property type="entry name" value="cNMP-bd_dom_sf"/>
</dbReference>
<dbReference type="GO" id="GO:0005829">
    <property type="term" value="C:cytosol"/>
    <property type="evidence" value="ECO:0007669"/>
    <property type="project" value="TreeGrafter"/>
</dbReference>
<dbReference type="PANTHER" id="PTHR24567:SF26">
    <property type="entry name" value="REGULATORY PROTEIN YEIL"/>
    <property type="match status" value="1"/>
</dbReference>
<dbReference type="Proteomes" id="UP000076825">
    <property type="component" value="Chromosome 1"/>
</dbReference>
<dbReference type="OrthoDB" id="190787at2"/>
<dbReference type="PATRIC" id="fig|123899.6.peg.2171"/>
<keyword evidence="1" id="KW-0805">Transcription regulation</keyword>
<dbReference type="PROSITE" id="PS51063">
    <property type="entry name" value="HTH_CRP_2"/>
    <property type="match status" value="1"/>
</dbReference>
<dbReference type="CDD" id="cd00038">
    <property type="entry name" value="CAP_ED"/>
    <property type="match status" value="1"/>
</dbReference>
<keyword evidence="7" id="KW-1185">Reference proteome</keyword>
<organism evidence="6 7">
    <name type="scientific">Bordetella trematum</name>
    <dbReference type="NCBI Taxonomy" id="123899"/>
    <lineage>
        <taxon>Bacteria</taxon>
        <taxon>Pseudomonadati</taxon>
        <taxon>Pseudomonadota</taxon>
        <taxon>Betaproteobacteria</taxon>
        <taxon>Burkholderiales</taxon>
        <taxon>Alcaligenaceae</taxon>
        <taxon>Bordetella</taxon>
    </lineage>
</organism>
<evidence type="ECO:0000259" key="4">
    <source>
        <dbReference type="PROSITE" id="PS50042"/>
    </source>
</evidence>
<dbReference type="GO" id="GO:0003677">
    <property type="term" value="F:DNA binding"/>
    <property type="evidence" value="ECO:0007669"/>
    <property type="project" value="UniProtKB-KW"/>
</dbReference>
<protein>
    <submittedName>
        <fullName evidence="6">Transcriptional regulator</fullName>
    </submittedName>
</protein>
<dbReference type="InterPro" id="IPR000595">
    <property type="entry name" value="cNMP-bd_dom"/>
</dbReference>
<name>A0A157P0V1_9BORD</name>
<dbReference type="Pfam" id="PF13545">
    <property type="entry name" value="HTH_Crp_2"/>
    <property type="match status" value="1"/>
</dbReference>
<feature type="domain" description="Cyclic nucleotide-binding" evidence="4">
    <location>
        <begin position="20"/>
        <end position="99"/>
    </location>
</feature>
<dbReference type="RefSeq" id="WP_025518418.1">
    <property type="nucleotide sequence ID" value="NZ_CP016340.1"/>
</dbReference>
<accession>A0A157P0V1</accession>
<evidence type="ECO:0000313" key="7">
    <source>
        <dbReference type="Proteomes" id="UP000076825"/>
    </source>
</evidence>
<keyword evidence="2" id="KW-0238">DNA-binding</keyword>
<reference evidence="6 7" key="1">
    <citation type="submission" date="2016-04" db="EMBL/GenBank/DDBJ databases">
        <authorList>
            <consortium name="Pathogen Informatics"/>
        </authorList>
    </citation>
    <scope>NUCLEOTIDE SEQUENCE [LARGE SCALE GENOMIC DNA]</scope>
    <source>
        <strain evidence="6 7">H044680328</strain>
    </source>
</reference>
<dbReference type="KEGG" id="btrm:SAMEA390648702183"/>